<sequence>MLSLPSLTSLMMSFVVVCSQIKDHCHLCFFEYQHVTCIFVAMLICVFKR</sequence>
<protein>
    <submittedName>
        <fullName evidence="2">Uncharacterized protein</fullName>
    </submittedName>
</protein>
<comment type="caution">
    <text evidence="2">The sequence shown here is derived from an EMBL/GenBank/DDBJ whole genome shotgun (WGS) entry which is preliminary data.</text>
</comment>
<dbReference type="Proteomes" id="UP000447434">
    <property type="component" value="Chromosome 20"/>
</dbReference>
<dbReference type="EMBL" id="WOCE01000020">
    <property type="protein sequence ID" value="KAE9591145.1"/>
    <property type="molecule type" value="Genomic_DNA"/>
</dbReference>
<evidence type="ECO:0000256" key="1">
    <source>
        <dbReference type="SAM" id="Phobius"/>
    </source>
</evidence>
<evidence type="ECO:0000313" key="3">
    <source>
        <dbReference type="Proteomes" id="UP000447434"/>
    </source>
</evidence>
<reference evidence="3" key="1">
    <citation type="journal article" date="2020" name="Nat. Commun.">
        <title>Genome sequence of the cluster root forming white lupin.</title>
        <authorList>
            <person name="Hufnagel B."/>
            <person name="Marques A."/>
            <person name="Soriano A."/>
            <person name="Marques L."/>
            <person name="Divol F."/>
            <person name="Doumas P."/>
            <person name="Sallet E."/>
            <person name="Mancinotti D."/>
            <person name="Carrere S."/>
            <person name="Marande W."/>
            <person name="Arribat S."/>
            <person name="Keller J."/>
            <person name="Huneau C."/>
            <person name="Blein T."/>
            <person name="Aime D."/>
            <person name="Laguerre M."/>
            <person name="Taylor J."/>
            <person name="Schubert V."/>
            <person name="Nelson M."/>
            <person name="Geu-Flores F."/>
            <person name="Crespi M."/>
            <person name="Gallardo-Guerrero K."/>
            <person name="Delaux P.-M."/>
            <person name="Salse J."/>
            <person name="Berges H."/>
            <person name="Guyot R."/>
            <person name="Gouzy J."/>
            <person name="Peret B."/>
        </authorList>
    </citation>
    <scope>NUCLEOTIDE SEQUENCE [LARGE SCALE GENOMIC DNA]</scope>
    <source>
        <strain evidence="3">cv. Amiga</strain>
    </source>
</reference>
<feature type="transmembrane region" description="Helical" evidence="1">
    <location>
        <begin position="29"/>
        <end position="47"/>
    </location>
</feature>
<organism evidence="2 3">
    <name type="scientific">Lupinus albus</name>
    <name type="common">White lupine</name>
    <name type="synonym">Lupinus termis</name>
    <dbReference type="NCBI Taxonomy" id="3870"/>
    <lineage>
        <taxon>Eukaryota</taxon>
        <taxon>Viridiplantae</taxon>
        <taxon>Streptophyta</taxon>
        <taxon>Embryophyta</taxon>
        <taxon>Tracheophyta</taxon>
        <taxon>Spermatophyta</taxon>
        <taxon>Magnoliopsida</taxon>
        <taxon>eudicotyledons</taxon>
        <taxon>Gunneridae</taxon>
        <taxon>Pentapetalae</taxon>
        <taxon>rosids</taxon>
        <taxon>fabids</taxon>
        <taxon>Fabales</taxon>
        <taxon>Fabaceae</taxon>
        <taxon>Papilionoideae</taxon>
        <taxon>50 kb inversion clade</taxon>
        <taxon>genistoids sensu lato</taxon>
        <taxon>core genistoids</taxon>
        <taxon>Genisteae</taxon>
        <taxon>Lupinus</taxon>
    </lineage>
</organism>
<keyword evidence="1" id="KW-1133">Transmembrane helix</keyword>
<accession>A0A6A4NK12</accession>
<name>A0A6A4NK12_LUPAL</name>
<evidence type="ECO:0000313" key="2">
    <source>
        <dbReference type="EMBL" id="KAE9591145.1"/>
    </source>
</evidence>
<dbReference type="AlphaFoldDB" id="A0A6A4NK12"/>
<keyword evidence="1" id="KW-0472">Membrane</keyword>
<gene>
    <name evidence="2" type="ORF">Lalb_Chr20g0115071</name>
</gene>
<keyword evidence="3" id="KW-1185">Reference proteome</keyword>
<proteinExistence type="predicted"/>
<keyword evidence="1" id="KW-0812">Transmembrane</keyword>